<evidence type="ECO:0000256" key="1">
    <source>
        <dbReference type="SAM" id="MobiDB-lite"/>
    </source>
</evidence>
<keyword evidence="4" id="KW-1185">Reference proteome</keyword>
<reference evidence="3 4" key="1">
    <citation type="submission" date="2019-07" db="EMBL/GenBank/DDBJ databases">
        <authorList>
            <person name="Park Y.J."/>
            <person name="Jeong S.E."/>
            <person name="Jung H.S."/>
        </authorList>
    </citation>
    <scope>NUCLEOTIDE SEQUENCE [LARGE SCALE GENOMIC DNA]</scope>
    <source>
        <strain evidence="4">P16(2019)</strain>
    </source>
</reference>
<accession>A0A554A3X6</accession>
<gene>
    <name evidence="3" type="ORF">FN960_02230</name>
</gene>
<dbReference type="AlphaFoldDB" id="A0A554A3X6"/>
<name>A0A554A3X6_9BACI</name>
<feature type="signal peptide" evidence="2">
    <location>
        <begin position="1"/>
        <end position="30"/>
    </location>
</feature>
<evidence type="ECO:0000313" key="4">
    <source>
        <dbReference type="Proteomes" id="UP000318521"/>
    </source>
</evidence>
<dbReference type="EMBL" id="VLXZ01000001">
    <property type="protein sequence ID" value="TSB48392.1"/>
    <property type="molecule type" value="Genomic_DNA"/>
</dbReference>
<keyword evidence="2" id="KW-0732">Signal</keyword>
<feature type="compositionally biased region" description="Polar residues" evidence="1">
    <location>
        <begin position="150"/>
        <end position="169"/>
    </location>
</feature>
<comment type="caution">
    <text evidence="3">The sequence shown here is derived from an EMBL/GenBank/DDBJ whole genome shotgun (WGS) entry which is preliminary data.</text>
</comment>
<proteinExistence type="predicted"/>
<dbReference type="Proteomes" id="UP000318521">
    <property type="component" value="Unassembled WGS sequence"/>
</dbReference>
<feature type="region of interest" description="Disordered" evidence="1">
    <location>
        <begin position="122"/>
        <end position="177"/>
    </location>
</feature>
<evidence type="ECO:0000256" key="2">
    <source>
        <dbReference type="SAM" id="SignalP"/>
    </source>
</evidence>
<organism evidence="3 4">
    <name type="scientific">Alkalicoccobacillus porphyridii</name>
    <dbReference type="NCBI Taxonomy" id="2597270"/>
    <lineage>
        <taxon>Bacteria</taxon>
        <taxon>Bacillati</taxon>
        <taxon>Bacillota</taxon>
        <taxon>Bacilli</taxon>
        <taxon>Bacillales</taxon>
        <taxon>Bacillaceae</taxon>
        <taxon>Alkalicoccobacillus</taxon>
    </lineage>
</organism>
<protein>
    <submittedName>
        <fullName evidence="3">Uncharacterized protein</fullName>
    </submittedName>
</protein>
<dbReference type="OrthoDB" id="4376109at2"/>
<feature type="compositionally biased region" description="Basic and acidic residues" evidence="1">
    <location>
        <begin position="122"/>
        <end position="148"/>
    </location>
</feature>
<dbReference type="RefSeq" id="WP_143846737.1">
    <property type="nucleotide sequence ID" value="NZ_VLXZ01000001.1"/>
</dbReference>
<dbReference type="Gene3D" id="1.10.287.1490">
    <property type="match status" value="1"/>
</dbReference>
<sequence>MNTTWKSSFVALFSVLLLLSGCGSESTANAGPSLEELQTLTQEQEQQITELQGENEQLKTDITESTDKLTELEEELKDKKSVEDLEGKIVKLEEEKKALHEKNEAFEGEKKELIKENEELTSKISSLEEEKQTLQEEIQTKEAEHKEALSSAQNSGSTSEQTSNDTEGQASCDIKGSVNGIYHVPGSTYYAQTKNVAQHFCSVEEAEKAGYRAPKR</sequence>
<dbReference type="PROSITE" id="PS51257">
    <property type="entry name" value="PROKAR_LIPOPROTEIN"/>
    <property type="match status" value="1"/>
</dbReference>
<evidence type="ECO:0000313" key="3">
    <source>
        <dbReference type="EMBL" id="TSB48392.1"/>
    </source>
</evidence>
<feature type="chain" id="PRO_5022232525" evidence="2">
    <location>
        <begin position="31"/>
        <end position="216"/>
    </location>
</feature>